<evidence type="ECO:0000259" key="10">
    <source>
        <dbReference type="Pfam" id="PF18962"/>
    </source>
</evidence>
<feature type="active site" description="Charge relay system" evidence="6">
    <location>
        <position position="397"/>
    </location>
</feature>
<keyword evidence="2 6" id="KW-0645">Protease</keyword>
<dbReference type="Proteomes" id="UP000316371">
    <property type="component" value="Unassembled WGS sequence"/>
</dbReference>
<evidence type="ECO:0000256" key="6">
    <source>
        <dbReference type="PROSITE-ProRule" id="PRU01240"/>
    </source>
</evidence>
<evidence type="ECO:0000256" key="7">
    <source>
        <dbReference type="RuleBase" id="RU003355"/>
    </source>
</evidence>
<dbReference type="InterPro" id="IPR015500">
    <property type="entry name" value="Peptidase_S8_subtilisin-rel"/>
</dbReference>
<dbReference type="OrthoDB" id="1407599at2"/>
<dbReference type="PANTHER" id="PTHR43806:SF67">
    <property type="entry name" value="EGF-LIKE DOMAIN-CONTAINING PROTEIN"/>
    <property type="match status" value="1"/>
</dbReference>
<evidence type="ECO:0000313" key="12">
    <source>
        <dbReference type="Proteomes" id="UP000316371"/>
    </source>
</evidence>
<name>A0A553E444_9FLAO</name>
<dbReference type="PROSITE" id="PS51892">
    <property type="entry name" value="SUBTILASE"/>
    <property type="match status" value="1"/>
</dbReference>
<dbReference type="GO" id="GO:0004252">
    <property type="term" value="F:serine-type endopeptidase activity"/>
    <property type="evidence" value="ECO:0007669"/>
    <property type="project" value="UniProtKB-UniRule"/>
</dbReference>
<feature type="active site" description="Charge relay system" evidence="6">
    <location>
        <position position="178"/>
    </location>
</feature>
<keyword evidence="4 6" id="KW-0378">Hydrolase</keyword>
<dbReference type="EMBL" id="VJZT01000007">
    <property type="protein sequence ID" value="TRX39775.1"/>
    <property type="molecule type" value="Genomic_DNA"/>
</dbReference>
<dbReference type="PIRSF" id="PIRSF037903">
    <property type="entry name" value="Subtilisin_rel_GFO_2223"/>
    <property type="match status" value="1"/>
</dbReference>
<evidence type="ECO:0000256" key="5">
    <source>
        <dbReference type="ARBA" id="ARBA00022825"/>
    </source>
</evidence>
<comment type="similarity">
    <text evidence="1 6 7">Belongs to the peptidase S8 family.</text>
</comment>
<dbReference type="SUPFAM" id="SSF52743">
    <property type="entry name" value="Subtilisin-like"/>
    <property type="match status" value="1"/>
</dbReference>
<evidence type="ECO:0000313" key="11">
    <source>
        <dbReference type="EMBL" id="TRX39775.1"/>
    </source>
</evidence>
<feature type="active site" description="Charge relay system" evidence="6">
    <location>
        <position position="218"/>
    </location>
</feature>
<dbReference type="PROSITE" id="PS00138">
    <property type="entry name" value="SUBTILASE_SER"/>
    <property type="match status" value="1"/>
</dbReference>
<accession>A0A553E444</accession>
<dbReference type="PRINTS" id="PR00723">
    <property type="entry name" value="SUBTILISIN"/>
</dbReference>
<comment type="caution">
    <text evidence="11">The sequence shown here is derived from an EMBL/GenBank/DDBJ whole genome shotgun (WGS) entry which is preliminary data.</text>
</comment>
<proteinExistence type="inferred from homology"/>
<feature type="chain" id="PRO_5021825104" evidence="8">
    <location>
        <begin position="19"/>
        <end position="539"/>
    </location>
</feature>
<feature type="domain" description="Peptidase S8/S53" evidence="9">
    <location>
        <begin position="169"/>
        <end position="443"/>
    </location>
</feature>
<evidence type="ECO:0000256" key="2">
    <source>
        <dbReference type="ARBA" id="ARBA00022670"/>
    </source>
</evidence>
<dbReference type="GO" id="GO:0006508">
    <property type="term" value="P:proteolysis"/>
    <property type="evidence" value="ECO:0007669"/>
    <property type="project" value="UniProtKB-KW"/>
</dbReference>
<evidence type="ECO:0000256" key="4">
    <source>
        <dbReference type="ARBA" id="ARBA00022801"/>
    </source>
</evidence>
<dbReference type="Pfam" id="PF18962">
    <property type="entry name" value="Por_Secre_tail"/>
    <property type="match status" value="1"/>
</dbReference>
<evidence type="ECO:0000256" key="3">
    <source>
        <dbReference type="ARBA" id="ARBA00022729"/>
    </source>
</evidence>
<dbReference type="Pfam" id="PF00082">
    <property type="entry name" value="Peptidase_S8"/>
    <property type="match status" value="1"/>
</dbReference>
<dbReference type="InterPro" id="IPR000209">
    <property type="entry name" value="Peptidase_S8/S53_dom"/>
</dbReference>
<evidence type="ECO:0000256" key="8">
    <source>
        <dbReference type="SAM" id="SignalP"/>
    </source>
</evidence>
<dbReference type="InterPro" id="IPR050131">
    <property type="entry name" value="Peptidase_S8_subtilisin-like"/>
</dbReference>
<dbReference type="CDD" id="cd07493">
    <property type="entry name" value="Peptidases_S8_9"/>
    <property type="match status" value="1"/>
</dbReference>
<dbReference type="PROSITE" id="PS00136">
    <property type="entry name" value="SUBTILASE_ASP"/>
    <property type="match status" value="1"/>
</dbReference>
<feature type="signal peptide" evidence="8">
    <location>
        <begin position="1"/>
        <end position="18"/>
    </location>
</feature>
<organism evidence="11 12">
    <name type="scientific">Flavobacterium restrictum</name>
    <dbReference type="NCBI Taxonomy" id="2594428"/>
    <lineage>
        <taxon>Bacteria</taxon>
        <taxon>Pseudomonadati</taxon>
        <taxon>Bacteroidota</taxon>
        <taxon>Flavobacteriia</taxon>
        <taxon>Flavobacteriales</taxon>
        <taxon>Flavobacteriaceae</taxon>
        <taxon>Flavobacterium</taxon>
    </lineage>
</organism>
<dbReference type="InterPro" id="IPR036852">
    <property type="entry name" value="Peptidase_S8/S53_dom_sf"/>
</dbReference>
<dbReference type="AlphaFoldDB" id="A0A553E444"/>
<dbReference type="PANTHER" id="PTHR43806">
    <property type="entry name" value="PEPTIDASE S8"/>
    <property type="match status" value="1"/>
</dbReference>
<dbReference type="NCBIfam" id="TIGR04183">
    <property type="entry name" value="Por_Secre_tail"/>
    <property type="match status" value="1"/>
</dbReference>
<dbReference type="InterPro" id="IPR017317">
    <property type="entry name" value="Pept_S8_subtilisin_bacteroid-2"/>
</dbReference>
<keyword evidence="12" id="KW-1185">Reference proteome</keyword>
<dbReference type="RefSeq" id="WP_144256351.1">
    <property type="nucleotide sequence ID" value="NZ_VJZT01000007.1"/>
</dbReference>
<dbReference type="Gene3D" id="3.40.50.200">
    <property type="entry name" value="Peptidase S8/S53 domain"/>
    <property type="match status" value="1"/>
</dbReference>
<dbReference type="InterPro" id="IPR023828">
    <property type="entry name" value="Peptidase_S8_Ser-AS"/>
</dbReference>
<evidence type="ECO:0000259" key="9">
    <source>
        <dbReference type="Pfam" id="PF00082"/>
    </source>
</evidence>
<evidence type="ECO:0000256" key="1">
    <source>
        <dbReference type="ARBA" id="ARBA00011073"/>
    </source>
</evidence>
<dbReference type="InterPro" id="IPR026444">
    <property type="entry name" value="Secre_tail"/>
</dbReference>
<gene>
    <name evidence="11" type="ORF">FNW21_08705</name>
</gene>
<feature type="domain" description="Secretion system C-terminal sorting" evidence="10">
    <location>
        <begin position="468"/>
        <end position="537"/>
    </location>
</feature>
<keyword evidence="5 6" id="KW-0720">Serine protease</keyword>
<protein>
    <submittedName>
        <fullName evidence="11">S8 family serine peptidase</fullName>
    </submittedName>
</protein>
<reference evidence="11 12" key="1">
    <citation type="submission" date="2019-07" db="EMBL/GenBank/DDBJ databases">
        <title>Novel species of Flavobacterium.</title>
        <authorList>
            <person name="Liu Q."/>
            <person name="Xin Y.-H."/>
        </authorList>
    </citation>
    <scope>NUCLEOTIDE SEQUENCE [LARGE SCALE GENOMIC DNA]</scope>
    <source>
        <strain evidence="11 12">LB1R34</strain>
    </source>
</reference>
<keyword evidence="3 8" id="KW-0732">Signal</keyword>
<dbReference type="InterPro" id="IPR023827">
    <property type="entry name" value="Peptidase_S8_Asp-AS"/>
</dbReference>
<sequence>MKSIYLLLFVFSSVFVSAQVEDAWVYFKDKPNATTYLETPLLMLTQRALDRRSNQNIALDTKDIPIAMEYVDQIKAAAGITYKAKSKWLNAIHVQGTSSDITLLLDFAFVDKIDFADRSLNSTGKKAKNYKTSTINKKLETKVDYGYGTSQNQIHMLNGDVLHQQNYTGSGKIIAVLDAGFPGVNTVQPFARLRDNNQILGGYNYVLRDANFYTGDSHGTSVLSTMGGYTENALVGTAPDATYYLFVTEDNSQESPVEESYWAEAAETADSLGVDIITTSLGYSNKHTNPAYDYTYADMNGTTTFISRAAEIAFSRGMLVVASAGNEGNEVEPHISAPADAVSVLTVGAVNASKTRAYFSSIGPSYDQRIKPDVMAQGLGTVLSDEFGAIVTASGTSFSCPIIAGMLACLWQANPTKSNQEMRQLLLQSADKYSNPTTQYGYGIPDFSLALANGQLAVVNYSKKDLMLYPNPTSDAISIVFPQESLSGMLTIYTILGQKIFEKEVVSNTVISLKAVTSGMYLYQLKGATFTATGKIIKQ</sequence>